<dbReference type="Proteomes" id="UP001174694">
    <property type="component" value="Unassembled WGS sequence"/>
</dbReference>
<dbReference type="InterPro" id="IPR002575">
    <property type="entry name" value="Aminoglycoside_PTrfase"/>
</dbReference>
<gene>
    <name evidence="2" type="ORF">NKR23_g2804</name>
</gene>
<name>A0AA38RWT1_9PEZI</name>
<evidence type="ECO:0000313" key="3">
    <source>
        <dbReference type="Proteomes" id="UP001174694"/>
    </source>
</evidence>
<sequence length="370" mass="41057">MALPQGSDEIASHVLGELKETEYACSSLQPLTGGTANFIFKGSLAKPLLDGTREVLIKHGEDFVALSPDFKLPTLRCRFEEDCLRALQTLPPAVSSVCSVRTPRLFRFGKDTNTQIQEYLPDSLNLKLYALKHYASPTPESLKAQCAEIGHGLGKWLRRFHDWARQPSQVVLRSAIKLNKEMQSLKHMINYSRLVSAAESRPAVLADAKETFVQVAEMAKSEVDDEQNLQVIHGDFWTGNVLLPDRPLVVGQQIPIFIIDWEMCQLGVPALDLGQVIAELYELKLFKGIQAGLWLIEGFAAGYGQIDDATAFRTAIHVGTHLVCFSSVPGWGTHEQVEQVVMAGKEIIVRAWQKDRAWFEGGPLSSLFSA</sequence>
<dbReference type="EMBL" id="JANBVO010000005">
    <property type="protein sequence ID" value="KAJ9152115.1"/>
    <property type="molecule type" value="Genomic_DNA"/>
</dbReference>
<accession>A0AA38RWT1</accession>
<reference evidence="2" key="1">
    <citation type="submission" date="2022-07" db="EMBL/GenBank/DDBJ databases">
        <title>Fungi with potential for degradation of polypropylene.</title>
        <authorList>
            <person name="Gostincar C."/>
        </authorList>
    </citation>
    <scope>NUCLEOTIDE SEQUENCE</scope>
    <source>
        <strain evidence="2">EXF-13308</strain>
    </source>
</reference>
<keyword evidence="3" id="KW-1185">Reference proteome</keyword>
<dbReference type="Pfam" id="PF01636">
    <property type="entry name" value="APH"/>
    <property type="match status" value="1"/>
</dbReference>
<dbReference type="AlphaFoldDB" id="A0AA38RWT1"/>
<proteinExistence type="predicted"/>
<protein>
    <submittedName>
        <fullName evidence="2">Phosphotransferase enzyme family protein</fullName>
    </submittedName>
</protein>
<feature type="domain" description="Aminoglycoside phosphotransferase" evidence="1">
    <location>
        <begin position="62"/>
        <end position="278"/>
    </location>
</feature>
<comment type="caution">
    <text evidence="2">The sequence shown here is derived from an EMBL/GenBank/DDBJ whole genome shotgun (WGS) entry which is preliminary data.</text>
</comment>
<dbReference type="InterPro" id="IPR011009">
    <property type="entry name" value="Kinase-like_dom_sf"/>
</dbReference>
<dbReference type="Gene3D" id="3.30.200.20">
    <property type="entry name" value="Phosphorylase Kinase, domain 1"/>
    <property type="match status" value="1"/>
</dbReference>
<organism evidence="2 3">
    <name type="scientific">Pleurostoma richardsiae</name>
    <dbReference type="NCBI Taxonomy" id="41990"/>
    <lineage>
        <taxon>Eukaryota</taxon>
        <taxon>Fungi</taxon>
        <taxon>Dikarya</taxon>
        <taxon>Ascomycota</taxon>
        <taxon>Pezizomycotina</taxon>
        <taxon>Sordariomycetes</taxon>
        <taxon>Sordariomycetidae</taxon>
        <taxon>Calosphaeriales</taxon>
        <taxon>Pleurostomataceae</taxon>
        <taxon>Pleurostoma</taxon>
    </lineage>
</organism>
<dbReference type="Gene3D" id="3.90.1200.10">
    <property type="match status" value="1"/>
</dbReference>
<evidence type="ECO:0000313" key="2">
    <source>
        <dbReference type="EMBL" id="KAJ9152115.1"/>
    </source>
</evidence>
<evidence type="ECO:0000259" key="1">
    <source>
        <dbReference type="Pfam" id="PF01636"/>
    </source>
</evidence>
<dbReference type="SUPFAM" id="SSF56112">
    <property type="entry name" value="Protein kinase-like (PK-like)"/>
    <property type="match status" value="1"/>
</dbReference>